<evidence type="ECO:0000259" key="4">
    <source>
        <dbReference type="SMART" id="SM00797"/>
    </source>
</evidence>
<dbReference type="GO" id="GO:0016829">
    <property type="term" value="F:lyase activity"/>
    <property type="evidence" value="ECO:0007669"/>
    <property type="project" value="UniProtKB-KW"/>
</dbReference>
<dbReference type="Gene3D" id="2.40.100.10">
    <property type="entry name" value="Cyclophilin-like"/>
    <property type="match status" value="1"/>
</dbReference>
<protein>
    <submittedName>
        <fullName evidence="5">Urea amidolyase</fullName>
    </submittedName>
</protein>
<dbReference type="GO" id="GO:0016787">
    <property type="term" value="F:hydrolase activity"/>
    <property type="evidence" value="ECO:0007669"/>
    <property type="project" value="UniProtKB-KW"/>
</dbReference>
<organism evidence="5 6">
    <name type="scientific">Falsihalocynthiibacter arcticus</name>
    <dbReference type="NCBI Taxonomy" id="1579316"/>
    <lineage>
        <taxon>Bacteria</taxon>
        <taxon>Pseudomonadati</taxon>
        <taxon>Pseudomonadota</taxon>
        <taxon>Alphaproteobacteria</taxon>
        <taxon>Rhodobacterales</taxon>
        <taxon>Roseobacteraceae</taxon>
        <taxon>Falsihalocynthiibacter</taxon>
    </lineage>
</organism>
<keyword evidence="5" id="KW-0456">Lyase</keyword>
<dbReference type="Pfam" id="PF02626">
    <property type="entry name" value="CT_A_B"/>
    <property type="match status" value="1"/>
</dbReference>
<accession>A0A126V1K9</accession>
<dbReference type="SMART" id="SM00797">
    <property type="entry name" value="AHS2"/>
    <property type="match status" value="1"/>
</dbReference>
<dbReference type="GO" id="GO:0005524">
    <property type="term" value="F:ATP binding"/>
    <property type="evidence" value="ECO:0007669"/>
    <property type="project" value="UniProtKB-KW"/>
</dbReference>
<dbReference type="EMBL" id="CP014327">
    <property type="protein sequence ID" value="AML52218.1"/>
    <property type="molecule type" value="Genomic_DNA"/>
</dbReference>
<reference evidence="5 6" key="1">
    <citation type="submission" date="2016-02" db="EMBL/GenBank/DDBJ databases">
        <title>Complete genome sequence of Halocynthiibacter arcticus PAMC 20958t from arctic marine sediment.</title>
        <authorList>
            <person name="Lee Y.M."/>
            <person name="Baek K."/>
            <person name="Lee H.K."/>
            <person name="Shin S.C."/>
        </authorList>
    </citation>
    <scope>NUCLEOTIDE SEQUENCE [LARGE SCALE GENOMIC DNA]</scope>
    <source>
        <strain evidence="5">PAMC 20958</strain>
    </source>
</reference>
<dbReference type="InterPro" id="IPR052708">
    <property type="entry name" value="PxpC"/>
</dbReference>
<name>A0A126V1K9_9RHOB</name>
<proteinExistence type="predicted"/>
<keyword evidence="2" id="KW-0378">Hydrolase</keyword>
<keyword evidence="6" id="KW-1185">Reference proteome</keyword>
<evidence type="ECO:0000256" key="3">
    <source>
        <dbReference type="ARBA" id="ARBA00022840"/>
    </source>
</evidence>
<keyword evidence="3" id="KW-0067">ATP-binding</keyword>
<dbReference type="RefSeq" id="WP_039000419.1">
    <property type="nucleotide sequence ID" value="NZ_CP014327.1"/>
</dbReference>
<dbReference type="STRING" id="1579316.RC74_13895"/>
<dbReference type="PANTHER" id="PTHR43309">
    <property type="entry name" value="5-OXOPROLINASE SUBUNIT C"/>
    <property type="match status" value="1"/>
</dbReference>
<feature type="domain" description="Carboxyltransferase" evidence="4">
    <location>
        <begin position="26"/>
        <end position="302"/>
    </location>
</feature>
<dbReference type="PANTHER" id="PTHR43309:SF5">
    <property type="entry name" value="5-OXOPROLINASE SUBUNIT C"/>
    <property type="match status" value="1"/>
</dbReference>
<dbReference type="OrthoDB" id="9768696at2"/>
<evidence type="ECO:0000256" key="2">
    <source>
        <dbReference type="ARBA" id="ARBA00022801"/>
    </source>
</evidence>
<dbReference type="InterPro" id="IPR029000">
    <property type="entry name" value="Cyclophilin-like_dom_sf"/>
</dbReference>
<evidence type="ECO:0000313" key="5">
    <source>
        <dbReference type="EMBL" id="AML52218.1"/>
    </source>
</evidence>
<gene>
    <name evidence="5" type="ORF">RC74_13895</name>
</gene>
<evidence type="ECO:0000313" key="6">
    <source>
        <dbReference type="Proteomes" id="UP000070371"/>
    </source>
</evidence>
<keyword evidence="1" id="KW-0547">Nucleotide-binding</keyword>
<dbReference type="InterPro" id="IPR003778">
    <property type="entry name" value="CT_A_B"/>
</dbReference>
<sequence>MSGSLTIERAGPSMSVQDLGRPNRIAQGLSAGGAADRLALFEATALLGLPDVIPAIEMAGIGGVFSCDVPMRFALTGAPMRASIDGRPVSWNMTHLLLPNQRLTIGGALHGTYGYLTPAAGLVVPEWMGSISTHLVAGVGEALAAGDILALNQDLNIAAPAQKLTPDARFSGGAIRMIAGPQTEFFSTETLARFQATTFLRSAQANRQGLRLETSEPPFANIAPKGLASEFIMPGDIQMTGDGVPFVLLCECQTVGGYPRIGTVVAQDLPLVAQATAGAHLRFEMVALEVADASAPNEAEQLRVLRTKVQPALRDPHDIADLLAYQLISGVTAGDDLERT</sequence>
<evidence type="ECO:0000256" key="1">
    <source>
        <dbReference type="ARBA" id="ARBA00022741"/>
    </source>
</evidence>
<dbReference type="AlphaFoldDB" id="A0A126V1K9"/>
<dbReference type="KEGG" id="hat:RC74_13895"/>
<dbReference type="Proteomes" id="UP000070371">
    <property type="component" value="Chromosome"/>
</dbReference>
<dbReference type="SUPFAM" id="SSF50891">
    <property type="entry name" value="Cyclophilin-like"/>
    <property type="match status" value="1"/>
</dbReference>